<organism evidence="2 3">
    <name type="scientific">Halobiforma nitratireducens JCM 10879</name>
    <dbReference type="NCBI Taxonomy" id="1227454"/>
    <lineage>
        <taxon>Archaea</taxon>
        <taxon>Methanobacteriati</taxon>
        <taxon>Methanobacteriota</taxon>
        <taxon>Stenosarchaea group</taxon>
        <taxon>Halobacteria</taxon>
        <taxon>Halobacteriales</taxon>
        <taxon>Natrialbaceae</taxon>
        <taxon>Halobiforma</taxon>
    </lineage>
</organism>
<evidence type="ECO:0000313" key="3">
    <source>
        <dbReference type="Proteomes" id="UP000011607"/>
    </source>
</evidence>
<evidence type="ECO:0000256" key="1">
    <source>
        <dbReference type="SAM" id="MobiDB-lite"/>
    </source>
</evidence>
<evidence type="ECO:0000313" key="2">
    <source>
        <dbReference type="EMBL" id="EMA41937.1"/>
    </source>
</evidence>
<protein>
    <submittedName>
        <fullName evidence="2">Uncharacterized protein</fullName>
    </submittedName>
</protein>
<reference evidence="2 3" key="1">
    <citation type="journal article" date="2014" name="PLoS Genet.">
        <title>Phylogenetically driven sequencing of extremely halophilic archaea reveals strategies for static and dynamic osmo-response.</title>
        <authorList>
            <person name="Becker E.A."/>
            <person name="Seitzer P.M."/>
            <person name="Tritt A."/>
            <person name="Larsen D."/>
            <person name="Krusor M."/>
            <person name="Yao A.I."/>
            <person name="Wu D."/>
            <person name="Madern D."/>
            <person name="Eisen J.A."/>
            <person name="Darling A.E."/>
            <person name="Facciotti M.T."/>
        </authorList>
    </citation>
    <scope>NUCLEOTIDE SEQUENCE [LARGE SCALE GENOMIC DNA]</scope>
    <source>
        <strain evidence="2 3">JCM 10879</strain>
    </source>
</reference>
<dbReference type="EMBL" id="AOMA01000060">
    <property type="protein sequence ID" value="EMA41937.1"/>
    <property type="molecule type" value="Genomic_DNA"/>
</dbReference>
<accession>M0M7Z5</accession>
<sequence length="83" mass="8972">MPGGRPVTDVLQGLDPLDDLALEAVPARFRTLEFGTPAHSGPPRAFRTSRAQAGQSRRVAGIDSSHRSHSPESSVRVIDRSLR</sequence>
<dbReference type="AlphaFoldDB" id="M0M7Z5"/>
<dbReference type="Proteomes" id="UP000011607">
    <property type="component" value="Unassembled WGS sequence"/>
</dbReference>
<gene>
    <name evidence="2" type="ORF">C446_04600</name>
</gene>
<feature type="region of interest" description="Disordered" evidence="1">
    <location>
        <begin position="33"/>
        <end position="83"/>
    </location>
</feature>
<name>M0M7Z5_9EURY</name>
<keyword evidence="3" id="KW-1185">Reference proteome</keyword>
<proteinExistence type="predicted"/>
<comment type="caution">
    <text evidence="2">The sequence shown here is derived from an EMBL/GenBank/DDBJ whole genome shotgun (WGS) entry which is preliminary data.</text>
</comment>